<evidence type="ECO:0000256" key="7">
    <source>
        <dbReference type="ARBA" id="ARBA00022729"/>
    </source>
</evidence>
<keyword evidence="9" id="KW-0472">Membrane</keyword>
<feature type="domain" description="Trimeric autotransporter adhesin YadA-like stalk" evidence="14">
    <location>
        <begin position="873"/>
        <end position="895"/>
    </location>
</feature>
<organism evidence="15 16">
    <name type="scientific">Bartonella krasnovii</name>
    <dbReference type="NCBI Taxonomy" id="2267275"/>
    <lineage>
        <taxon>Bacteria</taxon>
        <taxon>Pseudomonadati</taxon>
        <taxon>Pseudomonadota</taxon>
        <taxon>Alphaproteobacteria</taxon>
        <taxon>Hyphomicrobiales</taxon>
        <taxon>Bartonellaceae</taxon>
        <taxon>Bartonella</taxon>
    </lineage>
</organism>
<feature type="domain" description="Trimeric autotransporter adhesin YadA-like stalk" evidence="14">
    <location>
        <begin position="3601"/>
        <end position="3635"/>
    </location>
</feature>
<name>A0ABY3VYU3_9HYPH</name>
<protein>
    <submittedName>
        <fullName evidence="15">Vomp family autotransporter</fullName>
    </submittedName>
</protein>
<evidence type="ECO:0000256" key="10">
    <source>
        <dbReference type="ARBA" id="ARBA00023237"/>
    </source>
</evidence>
<feature type="domain" description="Trimeric autotransporter adhesin YadA-like stalk" evidence="14">
    <location>
        <begin position="806"/>
        <end position="833"/>
    </location>
</feature>
<feature type="coiled-coil region" evidence="11">
    <location>
        <begin position="1387"/>
        <end position="1414"/>
    </location>
</feature>
<accession>A0ABY3VYU3</accession>
<evidence type="ECO:0000256" key="4">
    <source>
        <dbReference type="ARBA" id="ARBA00022448"/>
    </source>
</evidence>
<keyword evidence="11" id="KW-0175">Coiled coil</keyword>
<feature type="domain" description="Trimeric autotransporter adhesin YadA-like stalk" evidence="14">
    <location>
        <begin position="3342"/>
        <end position="3377"/>
    </location>
</feature>
<evidence type="ECO:0000256" key="9">
    <source>
        <dbReference type="ARBA" id="ARBA00023136"/>
    </source>
</evidence>
<feature type="domain" description="Trimeric autotransporter adhesin YadA-like stalk" evidence="14">
    <location>
        <begin position="2030"/>
        <end position="2059"/>
    </location>
</feature>
<comment type="similarity">
    <text evidence="3">Belongs to the autotransporter-2 (AT-2) (TC 1.B.40) family.</text>
</comment>
<dbReference type="Pfam" id="PF05662">
    <property type="entry name" value="YadA_stalk"/>
    <property type="match status" value="29"/>
</dbReference>
<keyword evidence="10" id="KW-0998">Cell outer membrane</keyword>
<feature type="domain" description="Trimeric autotransporter adhesin YadA-like stalk" evidence="14">
    <location>
        <begin position="2487"/>
        <end position="2521"/>
    </location>
</feature>
<dbReference type="Pfam" id="PF03895">
    <property type="entry name" value="YadA_anchor"/>
    <property type="match status" value="1"/>
</dbReference>
<dbReference type="InterPro" id="IPR045584">
    <property type="entry name" value="Pilin-like"/>
</dbReference>
<feature type="domain" description="Trimeric autotransporter adhesin YadA-like stalk" evidence="14">
    <location>
        <begin position="3010"/>
        <end position="3046"/>
    </location>
</feature>
<dbReference type="InterPro" id="IPR008635">
    <property type="entry name" value="Coiled_stalk_dom"/>
</dbReference>
<dbReference type="InterPro" id="IPR011049">
    <property type="entry name" value="Serralysin-like_metalloprot_C"/>
</dbReference>
<feature type="domain" description="Trimeric autotransporter adhesin YadA-like stalk" evidence="14">
    <location>
        <begin position="2808"/>
        <end position="2841"/>
    </location>
</feature>
<evidence type="ECO:0000259" key="14">
    <source>
        <dbReference type="Pfam" id="PF05662"/>
    </source>
</evidence>
<dbReference type="Gene3D" id="4.10.80.270">
    <property type="match status" value="1"/>
</dbReference>
<evidence type="ECO:0000256" key="3">
    <source>
        <dbReference type="ARBA" id="ARBA00005848"/>
    </source>
</evidence>
<feature type="domain" description="Trimeric autotransporter adhesin YadA-like head" evidence="13">
    <location>
        <begin position="252"/>
        <end position="278"/>
    </location>
</feature>
<feature type="domain" description="Trimeric autotransporter adhesin YadA-like stalk" evidence="14">
    <location>
        <begin position="3865"/>
        <end position="3901"/>
    </location>
</feature>
<evidence type="ECO:0000256" key="5">
    <source>
        <dbReference type="ARBA" id="ARBA00022452"/>
    </source>
</evidence>
<gene>
    <name evidence="15" type="ORF">MNL13_00185</name>
</gene>
<keyword evidence="16" id="KW-1185">Reference proteome</keyword>
<evidence type="ECO:0000313" key="16">
    <source>
        <dbReference type="Proteomes" id="UP000829580"/>
    </source>
</evidence>
<evidence type="ECO:0000259" key="12">
    <source>
        <dbReference type="Pfam" id="PF03895"/>
    </source>
</evidence>
<feature type="domain" description="Trimeric autotransporter adhesin YadA-like stalk" evidence="14">
    <location>
        <begin position="995"/>
        <end position="1035"/>
    </location>
</feature>
<feature type="domain" description="Trimeric autotransporter adhesin YadA-like stalk" evidence="14">
    <location>
        <begin position="4232"/>
        <end position="4266"/>
    </location>
</feature>
<feature type="domain" description="Trimeric autotransporter adhesin YadA-like stalk" evidence="14">
    <location>
        <begin position="3738"/>
        <end position="3780"/>
    </location>
</feature>
<dbReference type="Gene3D" id="3.30.1300.30">
    <property type="entry name" value="GSPII I/J protein-like"/>
    <property type="match status" value="1"/>
</dbReference>
<feature type="domain" description="Trimeric autotransporter adhesin YadA-like C-terminal membrane anchor" evidence="12">
    <location>
        <begin position="4406"/>
        <end position="4461"/>
    </location>
</feature>
<dbReference type="Gene3D" id="6.20.50.100">
    <property type="match status" value="3"/>
</dbReference>
<keyword evidence="6" id="KW-0812">Transmembrane</keyword>
<evidence type="ECO:0000256" key="11">
    <source>
        <dbReference type="SAM" id="Coils"/>
    </source>
</evidence>
<keyword evidence="8" id="KW-0653">Protein transport</keyword>
<dbReference type="NCBIfam" id="NF033870">
    <property type="entry name" value="VOMP_auto_Cterm"/>
    <property type="match status" value="1"/>
</dbReference>
<keyword evidence="5" id="KW-1134">Transmembrane beta strand</keyword>
<feature type="domain" description="Trimeric autotransporter adhesin YadA-like stalk" evidence="14">
    <location>
        <begin position="2152"/>
        <end position="2185"/>
    </location>
</feature>
<feature type="domain" description="Trimeric autotransporter adhesin YadA-like stalk" evidence="14">
    <location>
        <begin position="1447"/>
        <end position="1486"/>
    </location>
</feature>
<dbReference type="CDD" id="cd12820">
    <property type="entry name" value="LbR_YadA-like"/>
    <property type="match status" value="1"/>
</dbReference>
<feature type="domain" description="Trimeric autotransporter adhesin YadA-like stalk" evidence="14">
    <location>
        <begin position="1580"/>
        <end position="1609"/>
    </location>
</feature>
<dbReference type="Pfam" id="PF05658">
    <property type="entry name" value="YadA_head"/>
    <property type="match status" value="3"/>
</dbReference>
<feature type="domain" description="Trimeric autotransporter adhesin YadA-like stalk" evidence="14">
    <location>
        <begin position="3461"/>
        <end position="3499"/>
    </location>
</feature>
<dbReference type="RefSeq" id="WP_241448565.1">
    <property type="nucleotide sequence ID" value="NZ_CP093033.1"/>
</dbReference>
<keyword evidence="4" id="KW-0813">Transport</keyword>
<evidence type="ECO:0000256" key="6">
    <source>
        <dbReference type="ARBA" id="ARBA00022692"/>
    </source>
</evidence>
<dbReference type="Gene3D" id="2.20.70.140">
    <property type="match status" value="3"/>
</dbReference>
<dbReference type="SUPFAM" id="SSF54523">
    <property type="entry name" value="Pili subunits"/>
    <property type="match status" value="1"/>
</dbReference>
<proteinExistence type="inferred from homology"/>
<dbReference type="SUPFAM" id="SSF101967">
    <property type="entry name" value="Adhesin YadA, collagen-binding domain"/>
    <property type="match status" value="11"/>
</dbReference>
<dbReference type="InterPro" id="IPR005594">
    <property type="entry name" value="YadA_C"/>
</dbReference>
<dbReference type="Gene3D" id="6.10.250.2030">
    <property type="match status" value="14"/>
</dbReference>
<feature type="domain" description="Trimeric autotransporter adhesin YadA-like stalk" evidence="14">
    <location>
        <begin position="2686"/>
        <end position="2721"/>
    </location>
</feature>
<feature type="domain" description="Trimeric autotransporter adhesin YadA-like stalk" evidence="14">
    <location>
        <begin position="1702"/>
        <end position="1735"/>
    </location>
</feature>
<dbReference type="Gene3D" id="6.10.250.2040">
    <property type="match status" value="4"/>
</dbReference>
<reference evidence="15 16" key="1">
    <citation type="submission" date="2022-02" db="EMBL/GenBank/DDBJ databases">
        <title>Genomic structural plasticity of rodent-associated Bartonella in nature.</title>
        <authorList>
            <person name="Sousa K.C.M."/>
            <person name="Gutierrez R."/>
            <person name="Yahalomi D."/>
            <person name="Shalit T."/>
            <person name="Markus B."/>
            <person name="Nachum-Biala Y."/>
            <person name="Hawlena H."/>
            <person name="Marcos-Hadad E."/>
            <person name="Hazkani-Covo E."/>
            <person name="Neves H.R."/>
            <person name="Covo S."/>
            <person name="Harrus S."/>
        </authorList>
    </citation>
    <scope>NUCLEOTIDE SEQUENCE [LARGE SCALE GENOMIC DNA]</scope>
    <source>
        <strain evidence="15 16">B35_1_2</strain>
    </source>
</reference>
<dbReference type="Gene3D" id="6.10.250.2120">
    <property type="match status" value="1"/>
</dbReference>
<feature type="coiled-coil region" evidence="11">
    <location>
        <begin position="1837"/>
        <end position="1864"/>
    </location>
</feature>
<feature type="domain" description="Trimeric autotransporter adhesin YadA-like stalk" evidence="14">
    <location>
        <begin position="335"/>
        <end position="373"/>
    </location>
</feature>
<feature type="domain" description="Trimeric autotransporter adhesin YadA-like stalk" evidence="14">
    <location>
        <begin position="1108"/>
        <end position="1147"/>
    </location>
</feature>
<feature type="domain" description="Trimeric autotransporter adhesin YadA-like head" evidence="13">
    <location>
        <begin position="211"/>
        <end position="236"/>
    </location>
</feature>
<feature type="domain" description="Trimeric autotransporter adhesin YadA-like stalk" evidence="14">
    <location>
        <begin position="3143"/>
        <end position="3177"/>
    </location>
</feature>
<feature type="domain" description="Trimeric autotransporter adhesin YadA-like stalk" evidence="14">
    <location>
        <begin position="1240"/>
        <end position="1278"/>
    </location>
</feature>
<dbReference type="Gene3D" id="1.20.5.170">
    <property type="match status" value="19"/>
</dbReference>
<sequence>MQKLHATQKASNLKVSRFSFVRVSLLAVAAISLSNISSVFASNLAITGANILSENSPAVRYSKGSHGSIVFSGDDDYCGADNVIGRGGTAGRGGKKITAEEEYRRFLEEVKFGNFSPYSQSDQKQTWTGNGHTSGNIGYMGGLTGGDTNILPEAFGVYSFATGCGSAAQGSYSTAFGANATALTGGSQAFGVAALAAGKVSIAIGVGSETKGDSAVALGGLANAAGEISVAIGHKAQSTGKFAITMGDQAQATKEDSVAIGRMAKANALGSIALGAGSEVKVDGGVALGDSSVADTAAGIFGYEPRLKKASTSTDSAWQARRGAVSVGTLDRTRQITKVAAGTEYTDAVNVAQLKALQEYVDRSWKLSVDGKNARVVGIGDTVDFSAGSNNLNITKGEDDNNIKFDLAKDLTLNKVTAGANTFDDTGLIIKDGPKIVKDGIDVWNKKITNVADGTTKNDAVNFSQLQELKDLMSSKDALASWDGDRVRVGAPKNFSAKGSVVIGPLSDELELKVYPTVKAQYGIGIGMRAEVNSKSTWGVAVGYGARVNSVSGIALGAYSYSTFEAGRHGYDPRTGKESTSDNRVWKSSYGSLSIGGDYTSRQIINVAAGTDDYDAVNVAQLKALRSMIKKQGSWDLSVNDAEEKTAIGTGDTLALTAGSENLKIKNDKTENGSKVTFDLAKDLALNSIKLGEGTVPDGEKDAVSPITLDATGLIIANGPKIMATGIDAGSKKITNVADATDTTDAVNFGQLNKAKQEVQEQVEKQVAANSFVKQDTDTKHITIGKETDGDKIDITNKEGGARTLSGVKAGTEETDAVNFGQLKKIQTEVTEQVAANSFVKQDSNTKYITIGKETDGDKIDITNNVNEARILSGVKAGTESTDAVNFAQLKESTRGWKIYVGGEFKEPTAEGVSSIAIGSGASASNVNAIALGTRSQATGNAGVALGAGSVADDGGGIWGYDPLRDGVSESISYEWRSALGSVSVGDHTNKYSRQITGVAAGSRDTDAVNVVQLKSLRSYVDKGWKLSVNGKNAKAVGIDDTVDFAAGSNNLTITKSESDNKVKFDLAKDLTLDSITVGSNTLNTTGLKIANGPQITTEGINAGEKIITAVANGKIFQGSKDAINGSQLYILANSIAATLGSDTVSINEEDGAVVSGGYYSNGVDADGNITKDGYQTVASALESIGQSFENVLNLFDKKVEDVVKTVQEDSLLWSDDAGAFVANHKKAGDEEGKEKTASKIISLAQGDINATSTDAINGSQLYTLGNNVAKSFGGDAGYENGNWKAPNFKVKTVNSDGKEDEQSYTSVAEAFEGVGTSFTNVQNKFSQEITNQINNAITNIQGESLIKKNKETNLITIGKEVAGDEINIANNMNEARTLSGVKEAAKDNEAVNKAQLDTNIKKVEDKLAEAVGNITQQVQGDALLWSNTDNAFVADHKKNGEKTKSKITHLLDGDIASGSTDAVTGGQLYSMNKHLATYFGGGAGYDAQGNWQAPSFKVKTVKKDGSSEDKNYTNVADALAGVGTSFTNVQNKFTNEITNQINHLQSDDSAVVHYDKKDGTINYGSVTFGGKDKTPTSLHNVANGIISDKSHDAVTGGQIYKIGEDIAKFLGGSAAFNNGAFTGPTYKLSYITKDGVVTENSLDSVGTAIAGLDINIKNVNDRIKEVSEGVAQDSLSWSKEANAFSAQHGAGAKTNSKIKFLAAGDIAKDSTDAINGSQLYSMNNTLATYFGGGAEYKDGKWVAPSFKVKTVKKDSNEVEEIAYDNVADAFAGMSTSITDIHNEVNNQISNIVSDSLVKQDDTGLIKIGAEKEGGAIDIANKNGEARTLSGVKEAAKDNEAVNKAQLDTNIKKVEDKLAEAVGNITQQVQGDALLWSNTDNAFVADHKKNGEKTKSKITHLLDGDIASGSTDAVTGGQLYSMNKHLATYFGGGAGYDAQGNWQAPSFKVKTVKKDGSSEDKNYTNVADALAGVGTSFTNVQNKFTNEITNQINHLQSDDSAVVHYDKKDGTINYGSVTFGGKDKTPTSLHNVANGIISDKSHDAVTGGQIYKIGEDIAKFLGGSAAFNNGAFTGPTYKLSYITKDGVVTENSLDSVGTAIAGLDINIKNVNDRIKEVSEGVAQDSLSWSKEANAFSAQHGAGAKTNSKIKFLAAGDIAKDSTDAINGSQLYSMNNTLATYFGGGAEYKDGKWVAPSFKVKTVKKDSNEVEEIAYDNVADAFAGMSTSITDIHNEVNNQISNIVSDSLVKQDDTGLIKIGAEKEGGAIDIANKDKEDRTLSGVKAATKDNEAVNKAQLDTNISEVNNNLTNKFNELTENITNVTQHVQGDALLWSKEDKAFSAQHGEGDEKTDRKITHLKAGDITTNSTDAVIGSQLYSLQDQFAKYFGGGAGYDEKGKWSAPVFKVKKFNDNGKETEEEYKTVAEAFEGVNQSFTNIHNEVNEQINQVVGDSLVKQDEKTHVISVGGEKNGTKVSFANSDGIERVLSGVKAGELSEKSTEAVNGSQLYSMSNTLATYFGGGAEYKEGKWVAPNFKVNVVNADGKEKEEAYQNVAEALAGVGTSFTNVHNKITNEINNAITKVEGDSLVKQAKETDPITIGKEVAGTEVNIANKDKEDRTLSGVKAAVNGNEAVNKAQLDQSLEKLSNSLQSDDSAVVHYDKKESGETDYTSVTLGKGKGSTPVGLHNVANGNIAKDSHDVVTGGQINTISQDVAKFLGGDTSFEKGSFTGPTYKLSEVDTHGQVSSTEFKDVGSAFAGLNKNIKNVNDRIKEVSEGVAQDSLSWSKEANAFSAQHGAGAKTNSKIKFLAAGDIAKDSTDAINGSQLYSMNNTLATYFGGGAEYKDGKWVAPSFKVKTVKKDSNEVEEIAYDNVADAFAGMSTSITDIHNEVNNQISNIVSDSLVKQDDTGLIKIGAEKEGGAIDIANKDKEDRTLSGVKAATKDNEAVNKAQLDTNISEVNNNLTNKFNELTENITNVTQHVQGDALLWSKEDKAFSAQHGEGDEKTDRKITHLKAGDITTNSTDAVIGSQLYSLQDQFAKYFGGGAGYDEKGKWSAPVFKVKKFNDNGKETEEEYKTVAEAFEGVNQSFTNIHNEVNEQINQVVGDSLVKQDEKTHVISVGGEKNGTKVSFANSDGIERVLSGVKAGELSEKSTEAVNGSQLYSMSNTLATYFGGGAEYKEGKWVAPNFKVNVVNADGKEKEEAYQNVAEALAGVGTSFTNVHNKITNEINNAITKVEGDSLVKQAKETDPITIGKEVAGTEVNIANKDKEDRTLSGVKAAVNGNEAVNKAQLDQSLEKLSNSLQSDDSAVVHYDKKESGETDYTSVTLGKGKGSTPVGLHNVANGNIAKDSHDVVTGGQINTISQDVAKFLGGDTSFEKGSFTGPTYKLSEVDTHGQVSSTEFKDVGSAFAGLDKNIKNVNDRIKEVSEGVAQDSLSWSKEANAFSAQHGEGKDRTSSKITHILDGDITTNSSDAVNGSQLYSMNNTLASYFGGGAKYENDQWTAPSFKVNTVSADGGKIEEQSYDNVAKAFAGVGSSFTNLHNEVTNAVTDINNHINNVVSDSLVKQDEESKVIKIGAEKGGSSINISNSGDAARTLTGVKSGGLTETSTDAVNGSQLYSMNNTLASYFGGGAEYKEGKWVAPSFKVNVVNANGDKVEEQSYKTVAEAFAGVGSSFTNIHNEVTNAVTDINNHINNVVSDSLVKQDKKTHVISVGGEKSGTEVTFSNTDGASRTLTGVKAGGLTETSTDAVNGSQLFATNQNVTAVTNDLKTVSENTSKFLGGGADVLKGIAPTYTVQDKSYQSVADAFGGVDRSFTALHEEIAKNTSDLSDTLKQNALLWSDKDHAFVAIHGTDADKKNSKITLLANGSITKDSTDAINGSQLYSMNNTLATYFGGGAEYKEGKWVAPSFKVNTVSADGGKVEEQSYDNVAAAFAGVGSSFTNLHNELKNEISQVVKDSLVKQDEESKVIKIGAEKEGTEITIANSDGAERSLSGVKAGTLSADSTEAVNGGQLYSLNQTLASYFGGGAEFENGQWVAPSFTILSFNEDGSSEETSYNSVSAAFAGVNRSFMKLHHELSDTVEQNALLWSDADESFVALHGKGSEKHNSKLSHLVDGDISAGSTEAITGNQLYQLNQTLAAYLGGGASYQGGEWTAPHFEVKQFKSDGSSSESKSYDNVAGAFEGVNGSLSGINDRLNDVSKNVSTNSLKWNDELEGYDGRHNGSDSKITHVADGDVSEGSKEVVNGGQLWETNQKVSAVENRVESLDQHVKDVESAVTNGAVNYDKDDAGHKTNKVTLVGGDDSAPVLIDNLAEGRIESGSKEAVTGGQLHDYTDKQMKLVLEDAKKYTDEHVTDIVNNGVSESKAYTDMKFETLNYAIEDVRKEARQAAAIGLAVSNLRYYDIPGSLSVSFGSGLWRSQSAFAIGAGYTSEDGNIRSNVSITSAGGHWGIGAGITLRLR</sequence>
<comment type="subcellular location">
    <subcellularLocation>
        <location evidence="2">Cell outer membrane</location>
    </subcellularLocation>
    <subcellularLocation>
        <location evidence="1">Cell surface</location>
    </subcellularLocation>
</comment>
<feature type="domain" description="Trimeric autotransporter adhesin YadA-like stalk" evidence="14">
    <location>
        <begin position="733"/>
        <end position="762"/>
    </location>
</feature>
<evidence type="ECO:0000313" key="15">
    <source>
        <dbReference type="EMBL" id="UNF29244.1"/>
    </source>
</evidence>
<dbReference type="Proteomes" id="UP000829580">
    <property type="component" value="Chromosome"/>
</dbReference>
<dbReference type="EMBL" id="CP093033">
    <property type="protein sequence ID" value="UNF29244.1"/>
    <property type="molecule type" value="Genomic_DNA"/>
</dbReference>
<keyword evidence="7" id="KW-0732">Signal</keyword>
<evidence type="ECO:0000256" key="1">
    <source>
        <dbReference type="ARBA" id="ARBA00004241"/>
    </source>
</evidence>
<feature type="domain" description="Trimeric autotransporter adhesin YadA-like stalk" evidence="14">
    <location>
        <begin position="447"/>
        <end position="471"/>
    </location>
</feature>
<evidence type="ECO:0000259" key="13">
    <source>
        <dbReference type="Pfam" id="PF05658"/>
    </source>
</evidence>
<dbReference type="Gene3D" id="2.150.10.10">
    <property type="entry name" value="Serralysin-like metalloprotease, C-terminal"/>
    <property type="match status" value="4"/>
</dbReference>
<dbReference type="InterPro" id="IPR008640">
    <property type="entry name" value="Adhesin_Head_dom"/>
</dbReference>
<evidence type="ECO:0000256" key="2">
    <source>
        <dbReference type="ARBA" id="ARBA00004442"/>
    </source>
</evidence>
<feature type="domain" description="Trimeric autotransporter adhesin YadA-like head" evidence="13">
    <location>
        <begin position="910"/>
        <end position="936"/>
    </location>
</feature>
<evidence type="ECO:0000256" key="8">
    <source>
        <dbReference type="ARBA" id="ARBA00022927"/>
    </source>
</evidence>
<feature type="domain" description="Trimeric autotransporter adhesin YadA-like stalk" evidence="14">
    <location>
        <begin position="603"/>
        <end position="634"/>
    </location>
</feature>
<feature type="domain" description="Trimeric autotransporter adhesin YadA-like stalk" evidence="14">
    <location>
        <begin position="4120"/>
        <end position="4152"/>
    </location>
</feature>
<feature type="domain" description="Trimeric autotransporter adhesin YadA-like stalk" evidence="14">
    <location>
        <begin position="3998"/>
        <end position="4034"/>
    </location>
</feature>
<feature type="domain" description="Trimeric autotransporter adhesin YadA-like stalk" evidence="14">
    <location>
        <begin position="2354"/>
        <end position="2390"/>
    </location>
</feature>
<feature type="domain" description="Trimeric autotransporter adhesin YadA-like stalk" evidence="14">
    <location>
        <begin position="1897"/>
        <end position="1936"/>
    </location>
</feature>